<protein>
    <recommendedName>
        <fullName evidence="8">ABC3 transporter permease C-terminal domain-containing protein</fullName>
    </recommendedName>
</protein>
<accession>A0A9W6W987</accession>
<keyword evidence="3 7" id="KW-0812">Transmembrane</keyword>
<feature type="transmembrane region" description="Helical" evidence="7">
    <location>
        <begin position="595"/>
        <end position="619"/>
    </location>
</feature>
<dbReference type="AlphaFoldDB" id="A0A9W6W987"/>
<keyword evidence="4 7" id="KW-1133">Transmembrane helix</keyword>
<name>A0A9W6W987_9ACTN</name>
<proteinExistence type="inferred from homology"/>
<dbReference type="GO" id="GO:0005886">
    <property type="term" value="C:plasma membrane"/>
    <property type="evidence" value="ECO:0007669"/>
    <property type="project" value="UniProtKB-SubCell"/>
</dbReference>
<evidence type="ECO:0000256" key="6">
    <source>
        <dbReference type="ARBA" id="ARBA00038076"/>
    </source>
</evidence>
<dbReference type="RefSeq" id="WP_285662840.1">
    <property type="nucleotide sequence ID" value="NZ_BSTX01000001.1"/>
</dbReference>
<evidence type="ECO:0000313" key="10">
    <source>
        <dbReference type="Proteomes" id="UP001165079"/>
    </source>
</evidence>
<organism evidence="9 10">
    <name type="scientific">Actinorhabdospora filicis</name>
    <dbReference type="NCBI Taxonomy" id="1785913"/>
    <lineage>
        <taxon>Bacteria</taxon>
        <taxon>Bacillati</taxon>
        <taxon>Actinomycetota</taxon>
        <taxon>Actinomycetes</taxon>
        <taxon>Micromonosporales</taxon>
        <taxon>Micromonosporaceae</taxon>
        <taxon>Actinorhabdospora</taxon>
    </lineage>
</organism>
<evidence type="ECO:0000256" key="5">
    <source>
        <dbReference type="ARBA" id="ARBA00023136"/>
    </source>
</evidence>
<evidence type="ECO:0000256" key="4">
    <source>
        <dbReference type="ARBA" id="ARBA00022989"/>
    </source>
</evidence>
<evidence type="ECO:0000256" key="3">
    <source>
        <dbReference type="ARBA" id="ARBA00022692"/>
    </source>
</evidence>
<keyword evidence="2" id="KW-1003">Cell membrane</keyword>
<feature type="transmembrane region" description="Helical" evidence="7">
    <location>
        <begin position="640"/>
        <end position="667"/>
    </location>
</feature>
<evidence type="ECO:0000256" key="7">
    <source>
        <dbReference type="SAM" id="Phobius"/>
    </source>
</evidence>
<feature type="domain" description="ABC3 transporter permease C-terminal" evidence="8">
    <location>
        <begin position="596"/>
        <end position="703"/>
    </location>
</feature>
<reference evidence="9" key="1">
    <citation type="submission" date="2023-03" db="EMBL/GenBank/DDBJ databases">
        <title>Actinorhabdospora filicis NBRC 111898.</title>
        <authorList>
            <person name="Ichikawa N."/>
            <person name="Sato H."/>
            <person name="Tonouchi N."/>
        </authorList>
    </citation>
    <scope>NUCLEOTIDE SEQUENCE</scope>
    <source>
        <strain evidence="9">NBRC 111898</strain>
    </source>
</reference>
<dbReference type="Pfam" id="PF02687">
    <property type="entry name" value="FtsX"/>
    <property type="match status" value="2"/>
</dbReference>
<dbReference type="PANTHER" id="PTHR30572">
    <property type="entry name" value="MEMBRANE COMPONENT OF TRANSPORTER-RELATED"/>
    <property type="match status" value="1"/>
</dbReference>
<evidence type="ECO:0000256" key="2">
    <source>
        <dbReference type="ARBA" id="ARBA00022475"/>
    </source>
</evidence>
<feature type="transmembrane region" description="Helical" evidence="7">
    <location>
        <begin position="826"/>
        <end position="853"/>
    </location>
</feature>
<comment type="similarity">
    <text evidence="6">Belongs to the ABC-4 integral membrane protein family.</text>
</comment>
<dbReference type="GO" id="GO:0022857">
    <property type="term" value="F:transmembrane transporter activity"/>
    <property type="evidence" value="ECO:0007669"/>
    <property type="project" value="TreeGrafter"/>
</dbReference>
<feature type="transmembrane region" description="Helical" evidence="7">
    <location>
        <begin position="783"/>
        <end position="805"/>
    </location>
</feature>
<evidence type="ECO:0000256" key="1">
    <source>
        <dbReference type="ARBA" id="ARBA00004651"/>
    </source>
</evidence>
<comment type="subcellular location">
    <subcellularLocation>
        <location evidence="1">Cell membrane</location>
        <topology evidence="1">Multi-pass membrane protein</topology>
    </subcellularLocation>
</comment>
<dbReference type="Proteomes" id="UP001165079">
    <property type="component" value="Unassembled WGS sequence"/>
</dbReference>
<keyword evidence="10" id="KW-1185">Reference proteome</keyword>
<feature type="transmembrane region" description="Helical" evidence="7">
    <location>
        <begin position="865"/>
        <end position="883"/>
    </location>
</feature>
<keyword evidence="5 7" id="KW-0472">Membrane</keyword>
<gene>
    <name evidence="9" type="ORF">Afil01_25600</name>
</gene>
<evidence type="ECO:0000259" key="8">
    <source>
        <dbReference type="Pfam" id="PF02687"/>
    </source>
</evidence>
<dbReference type="PANTHER" id="PTHR30572:SF4">
    <property type="entry name" value="ABC TRANSPORTER PERMEASE YTRF"/>
    <property type="match status" value="1"/>
</dbReference>
<feature type="transmembrane region" description="Helical" evidence="7">
    <location>
        <begin position="738"/>
        <end position="763"/>
    </location>
</feature>
<comment type="caution">
    <text evidence="9">The sequence shown here is derived from an EMBL/GenBank/DDBJ whole genome shotgun (WGS) entry which is preliminary data.</text>
</comment>
<dbReference type="InterPro" id="IPR003838">
    <property type="entry name" value="ABC3_permease_C"/>
</dbReference>
<feature type="domain" description="ABC3 transporter permease C-terminal" evidence="8">
    <location>
        <begin position="784"/>
        <end position="889"/>
    </location>
</feature>
<feature type="transmembrane region" description="Helical" evidence="7">
    <location>
        <begin position="673"/>
        <end position="694"/>
    </location>
</feature>
<evidence type="ECO:0000313" key="9">
    <source>
        <dbReference type="EMBL" id="GLZ77753.1"/>
    </source>
</evidence>
<sequence>MWLGVLVTTSAFAVLTGGAETSRLDVTGTVDRNFRAEYDILVRPAGSRDGTELDRGLVRQDFLSQRYGGLGLDEVARIAAIEGVDVAAPIGMAGFVMVPEETRLDLTASLDAAKERQLLAVRHTWRADGGRTSVEDPGTSYVYVTGNRVLWPVAVSAGGTFTYEYPDAGGARLDPAACGSIGRSAPAPAFEETAPGTFTPICPLNWSTSDSAPPFDGRERSSLLVARWSPEGFTTRHGQAPEPELALPVRWTRAALIGAIDPAAEAKLLGLDAAVTGGRYLVPGEASLGRGDGLKGVAAHETIPLLNSADPGIDQRVESSVSAPVDAGSLALDDDALYAMLKGTPWRAATSVATDGKSARLGDEPIDLSRIYRPGPVATDAGPDGVLTPRPGGTDGLDWYRPVFGYADDSSMLFTDGPFRSVEQVPADPARAEAIGKVIGEFDPAKAVADGSPASARTFAAASALLPDGSSLFPSGDPAGYLPLPPQLLTTFDALKLLTPGRERQWDAPVSAIRVRVSGVTGFDELSQERVRLAAELIQRTGDVDVDIVIGSSPSAQTVTLPAGRNGRPELRLSEYWTRKGVAVSLVDAVDRKSLILFCLVLAVCALFLVNAVTASVRTRRHELAVLAALGWPDGRLTRLVLYEVGLIGVTAGIAAAVVAVPVGALLGADVTWARAVLAVPAATVLCLLAGFLATRQVRRLDPVEALRPPVVAARRGFGAGLTRMSLAGVLRVPGRSVLGALGLAIGVAAVTVLTAVSAGFQGVAQGSVLGEVVSLQVRRVDLAAAVITVLLGVFAVADLVYLSAKERAGELAVLRASGWREVHIGRLLVGEGAVLGTAGALTGAGAGLAIVASLTGGAAPGTTALVVLGSVAATTLACALAARTARTRDLAAVLAVDE</sequence>
<dbReference type="InterPro" id="IPR050250">
    <property type="entry name" value="Macrolide_Exporter_MacB"/>
</dbReference>
<dbReference type="EMBL" id="BSTX01000001">
    <property type="protein sequence ID" value="GLZ77753.1"/>
    <property type="molecule type" value="Genomic_DNA"/>
</dbReference>